<dbReference type="Pfam" id="PF00847">
    <property type="entry name" value="AP2"/>
    <property type="match status" value="1"/>
</dbReference>
<protein>
    <submittedName>
        <fullName evidence="10">Putative transcription factor AP2-EREBP family</fullName>
    </submittedName>
</protein>
<dbReference type="SUPFAM" id="SSF54171">
    <property type="entry name" value="DNA-binding domain"/>
    <property type="match status" value="2"/>
</dbReference>
<comment type="caution">
    <text evidence="10">The sequence shown here is derived from an EMBL/GenBank/DDBJ whole genome shotgun (WGS) entry which is preliminary data.</text>
</comment>
<dbReference type="CDD" id="cd00018">
    <property type="entry name" value="AP2"/>
    <property type="match status" value="2"/>
</dbReference>
<sequence length="392" mass="44402">MKRSHASSCSSSSSSSVEFETPIEKRRPKHPRRIVKSQECNKQKQTTSNRSSIYRGVTRHRWTGRFEAHLWDKSSWNNIQKKKGRQGAYDSEESAAHTYDLAALKYWGKDATLNFPIETYSKDLEEMKKVTKEEFLANLRRQSSGFSRGVSKYRGVARHHHNGRWEARIGRVCGNKYLYLGTYKTQEEAAIAYDMAAIEHRGINAVTNFDISNYINKIKMKNEPSQETETTPSSIDSEEAEAEVEQKNIAPPPLENVDKELQQVENTIVVLSEETPPFISMDHVFEKDMPWNFMDTSLTQFQDLDLGLSKEDNLSCMFNGGGFEDDIDFLFNTEPSDGDFNFNAVLDSIIECGDINGAAGTIVDNNNQKMLSSASYSPSTSTTTTVSCYYSL</sequence>
<gene>
    <name evidence="10" type="ORF">Lalb_Chr03g0032391</name>
</gene>
<dbReference type="GO" id="GO:0003677">
    <property type="term" value="F:DNA binding"/>
    <property type="evidence" value="ECO:0007669"/>
    <property type="project" value="UniProtKB-KW"/>
</dbReference>
<organism evidence="10 11">
    <name type="scientific">Lupinus albus</name>
    <name type="common">White lupine</name>
    <name type="synonym">Lupinus termis</name>
    <dbReference type="NCBI Taxonomy" id="3870"/>
    <lineage>
        <taxon>Eukaryota</taxon>
        <taxon>Viridiplantae</taxon>
        <taxon>Streptophyta</taxon>
        <taxon>Embryophyta</taxon>
        <taxon>Tracheophyta</taxon>
        <taxon>Spermatophyta</taxon>
        <taxon>Magnoliopsida</taxon>
        <taxon>eudicotyledons</taxon>
        <taxon>Gunneridae</taxon>
        <taxon>Pentapetalae</taxon>
        <taxon>rosids</taxon>
        <taxon>fabids</taxon>
        <taxon>Fabales</taxon>
        <taxon>Fabaceae</taxon>
        <taxon>Papilionoideae</taxon>
        <taxon>50 kb inversion clade</taxon>
        <taxon>genistoids sensu lato</taxon>
        <taxon>core genistoids</taxon>
        <taxon>Genisteae</taxon>
        <taxon>Lupinus</taxon>
    </lineage>
</organism>
<keyword evidence="5" id="KW-0010">Activator</keyword>
<dbReference type="OrthoDB" id="207175at2759"/>
<evidence type="ECO:0000256" key="4">
    <source>
        <dbReference type="ARBA" id="ARBA00023125"/>
    </source>
</evidence>
<dbReference type="InterPro" id="IPR016177">
    <property type="entry name" value="DNA-bd_dom_sf"/>
</dbReference>
<feature type="compositionally biased region" description="Basic residues" evidence="9">
    <location>
        <begin position="26"/>
        <end position="35"/>
    </location>
</feature>
<keyword evidence="6" id="KW-0804">Transcription</keyword>
<proteinExistence type="inferred from homology"/>
<dbReference type="FunFam" id="3.30.730.10:FF:000002">
    <property type="entry name" value="AP2-like ethylene-responsive transcription factor"/>
    <property type="match status" value="1"/>
</dbReference>
<keyword evidence="11" id="KW-1185">Reference proteome</keyword>
<feature type="compositionally biased region" description="Polar residues" evidence="9">
    <location>
        <begin position="38"/>
        <end position="52"/>
    </location>
</feature>
<evidence type="ECO:0000256" key="1">
    <source>
        <dbReference type="ARBA" id="ARBA00004123"/>
    </source>
</evidence>
<feature type="region of interest" description="Disordered" evidence="9">
    <location>
        <begin position="1"/>
        <end position="54"/>
    </location>
</feature>
<dbReference type="PROSITE" id="PS51032">
    <property type="entry name" value="AP2_ERF"/>
    <property type="match status" value="2"/>
</dbReference>
<comment type="similarity">
    <text evidence="8">Belongs to the AP2/ERF transcription factor family. AP2 subfamily.</text>
</comment>
<dbReference type="Proteomes" id="UP000447434">
    <property type="component" value="Chromosome 3"/>
</dbReference>
<name>A0A6A4QSX2_LUPAL</name>
<evidence type="ECO:0000256" key="9">
    <source>
        <dbReference type="SAM" id="MobiDB-lite"/>
    </source>
</evidence>
<dbReference type="PANTHER" id="PTHR32467:SF97">
    <property type="entry name" value="ETHYLENE-RESPONSIVE TRANSCRIPTION FACTOR WRI1"/>
    <property type="match status" value="1"/>
</dbReference>
<dbReference type="EMBL" id="WOCE01000003">
    <property type="protein sequence ID" value="KAE9617151.1"/>
    <property type="molecule type" value="Genomic_DNA"/>
</dbReference>
<dbReference type="SMART" id="SM00380">
    <property type="entry name" value="AP2"/>
    <property type="match status" value="2"/>
</dbReference>
<evidence type="ECO:0000313" key="10">
    <source>
        <dbReference type="EMBL" id="KAE9617151.1"/>
    </source>
</evidence>
<dbReference type="InterPro" id="IPR001471">
    <property type="entry name" value="AP2/ERF_dom"/>
</dbReference>
<dbReference type="PRINTS" id="PR00367">
    <property type="entry name" value="ETHRSPELEMNT"/>
</dbReference>
<dbReference type="FunFam" id="3.30.730.10:FF:000004">
    <property type="entry name" value="AP2-like ethylene-responsive transcription factor"/>
    <property type="match status" value="1"/>
</dbReference>
<feature type="compositionally biased region" description="Polar residues" evidence="9">
    <location>
        <begin position="223"/>
        <end position="235"/>
    </location>
</feature>
<reference evidence="11" key="1">
    <citation type="journal article" date="2020" name="Nat. Commun.">
        <title>Genome sequence of the cluster root forming white lupin.</title>
        <authorList>
            <person name="Hufnagel B."/>
            <person name="Marques A."/>
            <person name="Soriano A."/>
            <person name="Marques L."/>
            <person name="Divol F."/>
            <person name="Doumas P."/>
            <person name="Sallet E."/>
            <person name="Mancinotti D."/>
            <person name="Carrere S."/>
            <person name="Marande W."/>
            <person name="Arribat S."/>
            <person name="Keller J."/>
            <person name="Huneau C."/>
            <person name="Blein T."/>
            <person name="Aime D."/>
            <person name="Laguerre M."/>
            <person name="Taylor J."/>
            <person name="Schubert V."/>
            <person name="Nelson M."/>
            <person name="Geu-Flores F."/>
            <person name="Crespi M."/>
            <person name="Gallardo-Guerrero K."/>
            <person name="Delaux P.-M."/>
            <person name="Salse J."/>
            <person name="Berges H."/>
            <person name="Guyot R."/>
            <person name="Gouzy J."/>
            <person name="Peret B."/>
        </authorList>
    </citation>
    <scope>NUCLEOTIDE SEQUENCE [LARGE SCALE GENOMIC DNA]</scope>
    <source>
        <strain evidence="11">cv. Amiga</strain>
    </source>
</reference>
<keyword evidence="7" id="KW-0539">Nucleus</keyword>
<dbReference type="GO" id="GO:0005634">
    <property type="term" value="C:nucleus"/>
    <property type="evidence" value="ECO:0007669"/>
    <property type="project" value="UniProtKB-SubCell"/>
</dbReference>
<accession>A0A6A4QSX2</accession>
<evidence type="ECO:0000256" key="6">
    <source>
        <dbReference type="ARBA" id="ARBA00023163"/>
    </source>
</evidence>
<evidence type="ECO:0000256" key="5">
    <source>
        <dbReference type="ARBA" id="ARBA00023159"/>
    </source>
</evidence>
<evidence type="ECO:0000256" key="8">
    <source>
        <dbReference type="ARBA" id="ARBA00037973"/>
    </source>
</evidence>
<dbReference type="PANTHER" id="PTHR32467">
    <property type="entry name" value="AP2-LIKE ETHYLENE-RESPONSIVE TRANSCRIPTION FACTOR"/>
    <property type="match status" value="1"/>
</dbReference>
<evidence type="ECO:0000256" key="2">
    <source>
        <dbReference type="ARBA" id="ARBA00022737"/>
    </source>
</evidence>
<evidence type="ECO:0000313" key="11">
    <source>
        <dbReference type="Proteomes" id="UP000447434"/>
    </source>
</evidence>
<dbReference type="InterPro" id="IPR036955">
    <property type="entry name" value="AP2/ERF_dom_sf"/>
</dbReference>
<dbReference type="GO" id="GO:0003700">
    <property type="term" value="F:DNA-binding transcription factor activity"/>
    <property type="evidence" value="ECO:0007669"/>
    <property type="project" value="InterPro"/>
</dbReference>
<comment type="subcellular location">
    <subcellularLocation>
        <location evidence="1">Nucleus</location>
    </subcellularLocation>
</comment>
<keyword evidence="3" id="KW-0805">Transcription regulation</keyword>
<evidence type="ECO:0000256" key="7">
    <source>
        <dbReference type="ARBA" id="ARBA00023242"/>
    </source>
</evidence>
<dbReference type="AlphaFoldDB" id="A0A6A4QSX2"/>
<dbReference type="Gene3D" id="3.30.730.10">
    <property type="entry name" value="AP2/ERF domain"/>
    <property type="match status" value="2"/>
</dbReference>
<keyword evidence="4" id="KW-0238">DNA-binding</keyword>
<feature type="region of interest" description="Disordered" evidence="9">
    <location>
        <begin position="222"/>
        <end position="252"/>
    </location>
</feature>
<evidence type="ECO:0000256" key="3">
    <source>
        <dbReference type="ARBA" id="ARBA00023015"/>
    </source>
</evidence>
<feature type="compositionally biased region" description="Low complexity" evidence="9">
    <location>
        <begin position="7"/>
        <end position="16"/>
    </location>
</feature>
<keyword evidence="2" id="KW-0677">Repeat</keyword>